<evidence type="ECO:0000313" key="3">
    <source>
        <dbReference type="Proteomes" id="UP000266841"/>
    </source>
</evidence>
<accession>K0THV6</accession>
<gene>
    <name evidence="2" type="ORF">THAOC_08572</name>
</gene>
<organism evidence="2 3">
    <name type="scientific">Thalassiosira oceanica</name>
    <name type="common">Marine diatom</name>
    <dbReference type="NCBI Taxonomy" id="159749"/>
    <lineage>
        <taxon>Eukaryota</taxon>
        <taxon>Sar</taxon>
        <taxon>Stramenopiles</taxon>
        <taxon>Ochrophyta</taxon>
        <taxon>Bacillariophyta</taxon>
        <taxon>Coscinodiscophyceae</taxon>
        <taxon>Thalassiosirophycidae</taxon>
        <taxon>Thalassiosirales</taxon>
        <taxon>Thalassiosiraceae</taxon>
        <taxon>Thalassiosira</taxon>
    </lineage>
</organism>
<name>K0THV6_THAOC</name>
<dbReference type="EMBL" id="AGNL01009062">
    <property type="protein sequence ID" value="EJK70097.1"/>
    <property type="molecule type" value="Genomic_DNA"/>
</dbReference>
<evidence type="ECO:0000313" key="2">
    <source>
        <dbReference type="EMBL" id="EJK70097.1"/>
    </source>
</evidence>
<evidence type="ECO:0000256" key="1">
    <source>
        <dbReference type="SAM" id="MobiDB-lite"/>
    </source>
</evidence>
<dbReference type="AlphaFoldDB" id="K0THV6"/>
<reference evidence="2 3" key="1">
    <citation type="journal article" date="2012" name="Genome Biol.">
        <title>Genome and low-iron response of an oceanic diatom adapted to chronic iron limitation.</title>
        <authorList>
            <person name="Lommer M."/>
            <person name="Specht M."/>
            <person name="Roy A.S."/>
            <person name="Kraemer L."/>
            <person name="Andreson R."/>
            <person name="Gutowska M.A."/>
            <person name="Wolf J."/>
            <person name="Bergner S.V."/>
            <person name="Schilhabel M.B."/>
            <person name="Klostermeier U.C."/>
            <person name="Beiko R.G."/>
            <person name="Rosenstiel P."/>
            <person name="Hippler M."/>
            <person name="Laroche J."/>
        </authorList>
    </citation>
    <scope>NUCLEOTIDE SEQUENCE [LARGE SCALE GENOMIC DNA]</scope>
    <source>
        <strain evidence="2 3">CCMP1005</strain>
    </source>
</reference>
<dbReference type="Proteomes" id="UP000266841">
    <property type="component" value="Unassembled WGS sequence"/>
</dbReference>
<feature type="region of interest" description="Disordered" evidence="1">
    <location>
        <begin position="331"/>
        <end position="377"/>
    </location>
</feature>
<sequence length="377" mass="39874">MMDMMDVNPLTHGGDFKSFLECCERIKPVGKRQALCNKDSCIGLKLSLVLWPLSQLELDNNGNHACGGYSKKQLLWGYCRNKLSPFLKKDNPLTLKAFCNDRKALGDGSIVLILKVVTTSRASLGIFDKPELDQIASTNGMCFPVAKLGNVLQHPELINDVFLWCFDPKHFPAGNLIYRPMQMLGGIAGTNIDKSAQNEEESSSDLSLVLNYRDIHGGDFFVKEDVVEKKQMRSRANDASAANDVSANAIAVVAVDADGRDVDGVDVDWDLDGGVDGVDVGGNVHVDGGGDDVDDAVRADEASGAGVDPVDPTRACATRACAACDCACDAPTPTPREPTQFGVTGDTGDTAPAAPAAADDAAAPAAPADAIPTIPHS</sequence>
<keyword evidence="3" id="KW-1185">Reference proteome</keyword>
<comment type="caution">
    <text evidence="2">The sequence shown here is derived from an EMBL/GenBank/DDBJ whole genome shotgun (WGS) entry which is preliminary data.</text>
</comment>
<feature type="compositionally biased region" description="Low complexity" evidence="1">
    <location>
        <begin position="344"/>
        <end position="377"/>
    </location>
</feature>
<proteinExistence type="predicted"/>
<protein>
    <submittedName>
        <fullName evidence="2">Uncharacterized protein</fullName>
    </submittedName>
</protein>